<reference evidence="2 3" key="1">
    <citation type="submission" date="2022-05" db="EMBL/GenBank/DDBJ databases">
        <title>Genome Sequencing of Bee-Associated Microbes.</title>
        <authorList>
            <person name="Dunlap C."/>
        </authorList>
    </citation>
    <scope>NUCLEOTIDE SEQUENCE [LARGE SCALE GENOMIC DNA]</scope>
    <source>
        <strain evidence="2 3">NRRL B-04010</strain>
    </source>
</reference>
<organism evidence="2 3">
    <name type="scientific">Paenibacillus alvei</name>
    <name type="common">Bacillus alvei</name>
    <dbReference type="NCBI Taxonomy" id="44250"/>
    <lineage>
        <taxon>Bacteria</taxon>
        <taxon>Bacillati</taxon>
        <taxon>Bacillota</taxon>
        <taxon>Bacilli</taxon>
        <taxon>Bacillales</taxon>
        <taxon>Paenibacillaceae</taxon>
        <taxon>Paenibacillus</taxon>
    </lineage>
</organism>
<keyword evidence="1" id="KW-0472">Membrane</keyword>
<keyword evidence="1" id="KW-0812">Transmembrane</keyword>
<accession>A0ABT4H7G8</accession>
<evidence type="ECO:0000256" key="1">
    <source>
        <dbReference type="SAM" id="Phobius"/>
    </source>
</evidence>
<evidence type="ECO:0000313" key="3">
    <source>
        <dbReference type="Proteomes" id="UP001527181"/>
    </source>
</evidence>
<keyword evidence="1" id="KW-1133">Transmembrane helix</keyword>
<proteinExistence type="predicted"/>
<feature type="transmembrane region" description="Helical" evidence="1">
    <location>
        <begin position="44"/>
        <end position="64"/>
    </location>
</feature>
<gene>
    <name evidence="2" type="ORF">M5X12_30940</name>
</gene>
<keyword evidence="3" id="KW-1185">Reference proteome</keyword>
<protein>
    <submittedName>
        <fullName evidence="2">Conjugal transfer protein</fullName>
    </submittedName>
</protein>
<dbReference type="InterPro" id="IPR025608">
    <property type="entry name" value="TcpE"/>
</dbReference>
<name>A0ABT4H7G8_PAEAL</name>
<dbReference type="EMBL" id="JAMDNP010000134">
    <property type="protein sequence ID" value="MCY9764915.1"/>
    <property type="molecule type" value="Genomic_DNA"/>
</dbReference>
<dbReference type="Proteomes" id="UP001527181">
    <property type="component" value="Unassembled WGS sequence"/>
</dbReference>
<evidence type="ECO:0000313" key="2">
    <source>
        <dbReference type="EMBL" id="MCY9764915.1"/>
    </source>
</evidence>
<comment type="caution">
    <text evidence="2">The sequence shown here is derived from an EMBL/GenBank/DDBJ whole genome shotgun (WGS) entry which is preliminary data.</text>
</comment>
<feature type="transmembrane region" description="Helical" evidence="1">
    <location>
        <begin position="12"/>
        <end position="32"/>
    </location>
</feature>
<sequence length="113" mass="13324">MLYGVLDFTFPFPVSFRQLGIAAATFIVMVVLNKIPPLSLFDLWFTKFFIIPIASAWFFTKYQLDGKSPHKFVMRWLVFKLSHHRFNRYKHVHIGKKHQYGSKVFFQGGKPKP</sequence>
<dbReference type="Pfam" id="PF12648">
    <property type="entry name" value="TcpE"/>
    <property type="match status" value="1"/>
</dbReference>